<comment type="subcellular location">
    <subcellularLocation>
        <location evidence="1">Cell membrane</location>
        <topology evidence="1">Multi-pass membrane protein</topology>
    </subcellularLocation>
</comment>
<evidence type="ECO:0000256" key="5">
    <source>
        <dbReference type="ARBA" id="ARBA00023136"/>
    </source>
</evidence>
<accession>A0A382C0F8</accession>
<evidence type="ECO:0008006" key="8">
    <source>
        <dbReference type="Google" id="ProtNLM"/>
    </source>
</evidence>
<name>A0A382C0F8_9ZZZZ</name>
<feature type="transmembrane region" description="Helical" evidence="6">
    <location>
        <begin position="120"/>
        <end position="140"/>
    </location>
</feature>
<dbReference type="GO" id="GO:0005886">
    <property type="term" value="C:plasma membrane"/>
    <property type="evidence" value="ECO:0007669"/>
    <property type="project" value="UniProtKB-SubCell"/>
</dbReference>
<organism evidence="7">
    <name type="scientific">marine metagenome</name>
    <dbReference type="NCBI Taxonomy" id="408172"/>
    <lineage>
        <taxon>unclassified sequences</taxon>
        <taxon>metagenomes</taxon>
        <taxon>ecological metagenomes</taxon>
    </lineage>
</organism>
<evidence type="ECO:0000256" key="1">
    <source>
        <dbReference type="ARBA" id="ARBA00004651"/>
    </source>
</evidence>
<reference evidence="7" key="1">
    <citation type="submission" date="2018-05" db="EMBL/GenBank/DDBJ databases">
        <authorList>
            <person name="Lanie J.A."/>
            <person name="Ng W.-L."/>
            <person name="Kazmierczak K.M."/>
            <person name="Andrzejewski T.M."/>
            <person name="Davidsen T.M."/>
            <person name="Wayne K.J."/>
            <person name="Tettelin H."/>
            <person name="Glass J.I."/>
            <person name="Rusch D."/>
            <person name="Podicherti R."/>
            <person name="Tsui H.-C.T."/>
            <person name="Winkler M.E."/>
        </authorList>
    </citation>
    <scope>NUCLEOTIDE SEQUENCE</scope>
</reference>
<dbReference type="AlphaFoldDB" id="A0A382C0F8"/>
<evidence type="ECO:0000256" key="6">
    <source>
        <dbReference type="SAM" id="Phobius"/>
    </source>
</evidence>
<evidence type="ECO:0000313" key="7">
    <source>
        <dbReference type="EMBL" id="SVB18917.1"/>
    </source>
</evidence>
<feature type="transmembrane region" description="Helical" evidence="6">
    <location>
        <begin position="184"/>
        <end position="207"/>
    </location>
</feature>
<evidence type="ECO:0000256" key="3">
    <source>
        <dbReference type="ARBA" id="ARBA00022692"/>
    </source>
</evidence>
<feature type="transmembrane region" description="Helical" evidence="6">
    <location>
        <begin position="19"/>
        <end position="35"/>
    </location>
</feature>
<gene>
    <name evidence="7" type="ORF">METZ01_LOCUS171771</name>
</gene>
<dbReference type="Pfam" id="PF09678">
    <property type="entry name" value="Caa3_CtaG"/>
    <property type="match status" value="1"/>
</dbReference>
<keyword evidence="5 6" id="KW-0472">Membrane</keyword>
<keyword evidence="4 6" id="KW-1133">Transmembrane helix</keyword>
<proteinExistence type="predicted"/>
<feature type="transmembrane region" description="Helical" evidence="6">
    <location>
        <begin position="47"/>
        <end position="70"/>
    </location>
</feature>
<dbReference type="InterPro" id="IPR019108">
    <property type="entry name" value="Caa3_assmbl_CtaG-rel"/>
</dbReference>
<keyword evidence="2" id="KW-1003">Cell membrane</keyword>
<sequence>MESSIYQIIWNHWHPHPEVIIGLILVQLTYMFWVGKHNRNVVGGEISIGQIMAFTLGIIIIAICLLSPLHYISDNYLFSAHMLQHVLLTLLAPPLIIFGIPDQAINKSLEIPFLSNMMRFLTHPLVAFISFNLTFSIWHMPQLYHYSVSLHWVHVVEHSMFIFTAILMWWPIASRSRLLPKLNYPLRIIYLFFLSIAQIIVFGMITFSNDPLYDWYINAPRLFGISAMLDQQIGGIIMKVGGGGVFLTLLITIFLKWYKNEQNTPGDYTVSEKDVFQ</sequence>
<feature type="transmembrane region" description="Helical" evidence="6">
    <location>
        <begin position="82"/>
        <end position="100"/>
    </location>
</feature>
<feature type="transmembrane region" description="Helical" evidence="6">
    <location>
        <begin position="236"/>
        <end position="255"/>
    </location>
</feature>
<dbReference type="EMBL" id="UINC01031990">
    <property type="protein sequence ID" value="SVB18917.1"/>
    <property type="molecule type" value="Genomic_DNA"/>
</dbReference>
<evidence type="ECO:0000256" key="4">
    <source>
        <dbReference type="ARBA" id="ARBA00022989"/>
    </source>
</evidence>
<feature type="transmembrane region" description="Helical" evidence="6">
    <location>
        <begin position="152"/>
        <end position="172"/>
    </location>
</feature>
<evidence type="ECO:0000256" key="2">
    <source>
        <dbReference type="ARBA" id="ARBA00022475"/>
    </source>
</evidence>
<keyword evidence="3 6" id="KW-0812">Transmembrane</keyword>
<protein>
    <recommendedName>
        <fullName evidence="8">Cytochrome c oxidase assembly protein</fullName>
    </recommendedName>
</protein>